<dbReference type="InterPro" id="IPR036144">
    <property type="entry name" value="RibA-like_sf"/>
</dbReference>
<proteinExistence type="inferred from homology"/>
<comment type="similarity">
    <text evidence="6">In the C-terminal section; belongs to the GTP cyclohydrolase II family.</text>
</comment>
<dbReference type="OrthoDB" id="9793111at2"/>
<gene>
    <name evidence="14 16" type="primary">ribB</name>
    <name evidence="16" type="ORF">CVM52_16755</name>
</gene>
<evidence type="ECO:0000256" key="3">
    <source>
        <dbReference type="ARBA" id="ARBA00002284"/>
    </source>
</evidence>
<evidence type="ECO:0000313" key="17">
    <source>
        <dbReference type="Proteomes" id="UP000231553"/>
    </source>
</evidence>
<evidence type="ECO:0000256" key="8">
    <source>
        <dbReference type="ARBA" id="ARBA00018836"/>
    </source>
</evidence>
<dbReference type="GO" id="GO:0008686">
    <property type="term" value="F:3,4-dihydroxy-2-butanone-4-phosphate synthase activity"/>
    <property type="evidence" value="ECO:0007669"/>
    <property type="project" value="UniProtKB-UniRule"/>
</dbReference>
<dbReference type="Proteomes" id="UP000231553">
    <property type="component" value="Unassembled WGS sequence"/>
</dbReference>
<dbReference type="Gene3D" id="3.40.50.10990">
    <property type="entry name" value="GTP cyclohydrolase II"/>
    <property type="match status" value="1"/>
</dbReference>
<dbReference type="RefSeq" id="WP_100163620.1">
    <property type="nucleotide sequence ID" value="NZ_PGTB01000087.1"/>
</dbReference>
<dbReference type="GO" id="GO:0009231">
    <property type="term" value="P:riboflavin biosynthetic process"/>
    <property type="evidence" value="ECO:0007669"/>
    <property type="project" value="UniProtKB-UniRule"/>
</dbReference>
<dbReference type="Pfam" id="PF00925">
    <property type="entry name" value="GTP_cyclohydro2"/>
    <property type="match status" value="1"/>
</dbReference>
<evidence type="ECO:0000313" key="16">
    <source>
        <dbReference type="EMBL" id="PJE35511.1"/>
    </source>
</evidence>
<feature type="site" description="Essential for catalytic activity" evidence="14">
    <location>
        <position position="178"/>
    </location>
</feature>
<dbReference type="HAMAP" id="MF_00180">
    <property type="entry name" value="RibB"/>
    <property type="match status" value="1"/>
</dbReference>
<dbReference type="Pfam" id="PF00926">
    <property type="entry name" value="DHBP_synthase"/>
    <property type="match status" value="1"/>
</dbReference>
<comment type="caution">
    <text evidence="16">The sequence shown here is derived from an EMBL/GenBank/DDBJ whole genome shotgun (WGS) entry which is preliminary data.</text>
</comment>
<dbReference type="FunFam" id="3.90.870.10:FF:000001">
    <property type="entry name" value="Riboflavin biosynthesis protein RibBA"/>
    <property type="match status" value="1"/>
</dbReference>
<dbReference type="GO" id="GO:0000287">
    <property type="term" value="F:magnesium ion binding"/>
    <property type="evidence" value="ECO:0007669"/>
    <property type="project" value="UniProtKB-UniRule"/>
</dbReference>
<evidence type="ECO:0000256" key="1">
    <source>
        <dbReference type="ARBA" id="ARBA00000141"/>
    </source>
</evidence>
<comment type="pathway">
    <text evidence="4 14">Cofactor biosynthesis; riboflavin biosynthesis; 2-hydroxy-3-oxobutyl phosphate from D-ribulose 5-phosphate: step 1/1.</text>
</comment>
<dbReference type="GO" id="GO:0005829">
    <property type="term" value="C:cytosol"/>
    <property type="evidence" value="ECO:0007669"/>
    <property type="project" value="TreeGrafter"/>
</dbReference>
<comment type="function">
    <text evidence="3 14">Catalyzes the conversion of D-ribulose 5-phosphate to formate and 3,4-dihydroxy-2-butanone 4-phosphate.</text>
</comment>
<protein>
    <recommendedName>
        <fullName evidence="8 14">3,4-dihydroxy-2-butanone 4-phosphate synthase</fullName>
        <shortName evidence="14">DHBP synthase</shortName>
        <ecNumber evidence="7 14">4.1.99.12</ecNumber>
    </recommendedName>
</protein>
<dbReference type="AlphaFoldDB" id="A0A2M8IY94"/>
<dbReference type="GO" id="GO:0030145">
    <property type="term" value="F:manganese ion binding"/>
    <property type="evidence" value="ECO:0007669"/>
    <property type="project" value="UniProtKB-UniRule"/>
</dbReference>
<dbReference type="UniPathway" id="UPA00275">
    <property type="reaction ID" value="UER00399"/>
</dbReference>
<dbReference type="SUPFAM" id="SSF55821">
    <property type="entry name" value="YrdC/RibB"/>
    <property type="match status" value="1"/>
</dbReference>
<feature type="site" description="Essential for catalytic activity" evidence="14">
    <location>
        <position position="140"/>
    </location>
</feature>
<keyword evidence="9 14" id="KW-0686">Riboflavin biosynthesis</keyword>
<comment type="similarity">
    <text evidence="14">Belongs to the DHBP synthase family.</text>
</comment>
<evidence type="ECO:0000256" key="11">
    <source>
        <dbReference type="ARBA" id="ARBA00022842"/>
    </source>
</evidence>
<dbReference type="InterPro" id="IPR032677">
    <property type="entry name" value="GTP_cyclohydro_II"/>
</dbReference>
<dbReference type="EMBL" id="PGTB01000087">
    <property type="protein sequence ID" value="PJE35511.1"/>
    <property type="molecule type" value="Genomic_DNA"/>
</dbReference>
<evidence type="ECO:0000259" key="15">
    <source>
        <dbReference type="Pfam" id="PF00925"/>
    </source>
</evidence>
<evidence type="ECO:0000256" key="12">
    <source>
        <dbReference type="ARBA" id="ARBA00023211"/>
    </source>
</evidence>
<feature type="binding site" evidence="14">
    <location>
        <position position="46"/>
    </location>
    <ligand>
        <name>D-ribulose 5-phosphate</name>
        <dbReference type="ChEBI" id="CHEBI:58121"/>
    </ligand>
</feature>
<feature type="domain" description="GTP cyclohydrolase II" evidence="15">
    <location>
        <begin position="225"/>
        <end position="367"/>
    </location>
</feature>
<name>A0A2M8IY94_9RHOB</name>
<feature type="binding site" evidence="14">
    <location>
        <begin position="154"/>
        <end position="158"/>
    </location>
    <ligand>
        <name>D-ribulose 5-phosphate</name>
        <dbReference type="ChEBI" id="CHEBI:58121"/>
    </ligand>
</feature>
<keyword evidence="11 14" id="KW-0460">Magnesium</keyword>
<reference evidence="16 17" key="1">
    <citation type="journal article" date="2018" name="Int. J. Syst. Evol. Microbiol.">
        <title>Pseudooceanicola lipolyticus sp. nov., a marine alphaproteobacterium, reclassification of Oceanicola flagellatus as Pseudooceanicola flagellatus comb. nov. and emended description of the genus Pseudooceanicola.</title>
        <authorList>
            <person name="Huang M.-M."/>
            <person name="Guo L.-L."/>
            <person name="Wu Y.-H."/>
            <person name="Lai Q.-L."/>
            <person name="Shao Z.-Z."/>
            <person name="Wang C.-S."/>
            <person name="Wu M."/>
            <person name="Xu X.-W."/>
        </authorList>
    </citation>
    <scope>NUCLEOTIDE SEQUENCE [LARGE SCALE GENOMIC DNA]</scope>
    <source>
        <strain evidence="16 17">157</strain>
    </source>
</reference>
<evidence type="ECO:0000256" key="2">
    <source>
        <dbReference type="ARBA" id="ARBA00001936"/>
    </source>
</evidence>
<accession>A0A2M8IY94</accession>
<comment type="cofactor">
    <cofactor evidence="14">
        <name>Mg(2+)</name>
        <dbReference type="ChEBI" id="CHEBI:18420"/>
    </cofactor>
    <cofactor evidence="14">
        <name>Mn(2+)</name>
        <dbReference type="ChEBI" id="CHEBI:29035"/>
    </cofactor>
    <text evidence="14">Binds 2 divalent metal cations per subunit. Magnesium or manganese.</text>
</comment>
<dbReference type="PANTHER" id="PTHR21327:SF34">
    <property type="entry name" value="3,4-DIHYDROXY-2-BUTANONE 4-PHOSPHATE SYNTHASE"/>
    <property type="match status" value="1"/>
</dbReference>
<keyword evidence="10 14" id="KW-0479">Metal-binding</keyword>
<evidence type="ECO:0000256" key="10">
    <source>
        <dbReference type="ARBA" id="ARBA00022723"/>
    </source>
</evidence>
<evidence type="ECO:0000256" key="13">
    <source>
        <dbReference type="ARBA" id="ARBA00023239"/>
    </source>
</evidence>
<evidence type="ECO:0000256" key="7">
    <source>
        <dbReference type="ARBA" id="ARBA00012153"/>
    </source>
</evidence>
<dbReference type="InterPro" id="IPR000422">
    <property type="entry name" value="DHBP_synthase_RibB"/>
</dbReference>
<keyword evidence="12 14" id="KW-0464">Manganese</keyword>
<feature type="binding site" evidence="14">
    <location>
        <position position="42"/>
    </location>
    <ligand>
        <name>Mg(2+)</name>
        <dbReference type="ChEBI" id="CHEBI:18420"/>
        <label>1</label>
    </ligand>
</feature>
<dbReference type="GO" id="GO:0003935">
    <property type="term" value="F:GTP cyclohydrolase II activity"/>
    <property type="evidence" value="ECO:0007669"/>
    <property type="project" value="TreeGrafter"/>
</dbReference>
<feature type="binding site" evidence="14">
    <location>
        <position position="42"/>
    </location>
    <ligand>
        <name>Mg(2+)</name>
        <dbReference type="ChEBI" id="CHEBI:18420"/>
        <label>2</label>
    </ligand>
</feature>
<evidence type="ECO:0000256" key="14">
    <source>
        <dbReference type="HAMAP-Rule" id="MF_00180"/>
    </source>
</evidence>
<dbReference type="EC" id="4.1.99.12" evidence="7 14"/>
<dbReference type="PIRSF" id="PIRSF001259">
    <property type="entry name" value="RibA"/>
    <property type="match status" value="1"/>
</dbReference>
<evidence type="ECO:0000256" key="4">
    <source>
        <dbReference type="ARBA" id="ARBA00004904"/>
    </source>
</evidence>
<dbReference type="NCBIfam" id="TIGR00506">
    <property type="entry name" value="ribB"/>
    <property type="match status" value="1"/>
</dbReference>
<comment type="subunit">
    <text evidence="14">Homodimer.</text>
</comment>
<dbReference type="Gene3D" id="3.90.870.10">
    <property type="entry name" value="DHBP synthase"/>
    <property type="match status" value="1"/>
</dbReference>
<feature type="binding site" evidence="14">
    <location>
        <position position="157"/>
    </location>
    <ligand>
        <name>Mg(2+)</name>
        <dbReference type="ChEBI" id="CHEBI:18420"/>
        <label>2</label>
    </ligand>
</feature>
<keyword evidence="13 14" id="KW-0456">Lyase</keyword>
<keyword evidence="17" id="KW-1185">Reference proteome</keyword>
<evidence type="ECO:0000256" key="5">
    <source>
        <dbReference type="ARBA" id="ARBA00005520"/>
    </source>
</evidence>
<comment type="catalytic activity">
    <reaction evidence="1 14">
        <text>D-ribulose 5-phosphate = (2S)-2-hydroxy-3-oxobutyl phosphate + formate + H(+)</text>
        <dbReference type="Rhea" id="RHEA:18457"/>
        <dbReference type="ChEBI" id="CHEBI:15378"/>
        <dbReference type="ChEBI" id="CHEBI:15740"/>
        <dbReference type="ChEBI" id="CHEBI:58121"/>
        <dbReference type="ChEBI" id="CHEBI:58830"/>
        <dbReference type="EC" id="4.1.99.12"/>
    </reaction>
</comment>
<evidence type="ECO:0000256" key="9">
    <source>
        <dbReference type="ARBA" id="ARBA00022619"/>
    </source>
</evidence>
<comment type="cofactor">
    <cofactor evidence="2">
        <name>Mn(2+)</name>
        <dbReference type="ChEBI" id="CHEBI:29035"/>
    </cofactor>
</comment>
<comment type="similarity">
    <text evidence="5">In the N-terminal section; belongs to the DHBP synthase family.</text>
</comment>
<organism evidence="16 17">
    <name type="scientific">Pseudooceanicola lipolyticus</name>
    <dbReference type="NCBI Taxonomy" id="2029104"/>
    <lineage>
        <taxon>Bacteria</taxon>
        <taxon>Pseudomonadati</taxon>
        <taxon>Pseudomonadota</taxon>
        <taxon>Alphaproteobacteria</taxon>
        <taxon>Rhodobacterales</taxon>
        <taxon>Paracoccaceae</taxon>
        <taxon>Pseudooceanicola</taxon>
    </lineage>
</organism>
<dbReference type="SUPFAM" id="SSF142695">
    <property type="entry name" value="RibA-like"/>
    <property type="match status" value="1"/>
</dbReference>
<dbReference type="PANTHER" id="PTHR21327">
    <property type="entry name" value="GTP CYCLOHYDROLASE II-RELATED"/>
    <property type="match status" value="1"/>
</dbReference>
<sequence length="373" mass="40497">MSFETPGPVEADLRAAISPIEEIIADARRGRMYILVDHEDRENEGDLCIAAEFADAAAINFMATHGRGLICLPMTAERIDRLGLPMMAQNNSSRHETAFTVSIEAREGVSTGISAADRALTVKTAINEQNTMAHLATPGHVFPLRAKNGGVLVRAGHTEAVVDISRLAGLNPAGVICEIMKPDGEMARLPDLVDFAAEHGLKIGTITDLIAYRSRNDNLVDETSRCMVDSEYGGSWEMRIYTDQTHGIEHVTLIKGDITTPEPVLTRTHAMHEASDILGIGSKPTRELPRAMEIIAEEGRGIVCLFRQPRKTLYANEEDGPRTIKQTGLGAQILSKLGVHELILLTDSPETKYIGLDAYGLTIAGTRPILGKS</sequence>
<evidence type="ECO:0000256" key="6">
    <source>
        <dbReference type="ARBA" id="ARBA00008976"/>
    </source>
</evidence>
<feature type="binding site" evidence="14">
    <location>
        <begin position="41"/>
        <end position="42"/>
    </location>
    <ligand>
        <name>D-ribulose 5-phosphate</name>
        <dbReference type="ChEBI" id="CHEBI:58121"/>
    </ligand>
</feature>
<dbReference type="InterPro" id="IPR017945">
    <property type="entry name" value="DHBP_synth_RibB-like_a/b_dom"/>
</dbReference>